<accession>A0A2Z2NMF7</accession>
<gene>
    <name evidence="21" type="primary">ptk_2</name>
    <name evidence="21" type="ORF">IMCC3135_12290</name>
</gene>
<keyword evidence="10 21" id="KW-0418">Kinase</keyword>
<keyword evidence="9" id="KW-0547">Nucleotide-binding</keyword>
<evidence type="ECO:0000256" key="7">
    <source>
        <dbReference type="ARBA" id="ARBA00022679"/>
    </source>
</evidence>
<evidence type="ECO:0000259" key="18">
    <source>
        <dbReference type="Pfam" id="PF02706"/>
    </source>
</evidence>
<dbReference type="Proteomes" id="UP000250079">
    <property type="component" value="Chromosome"/>
</dbReference>
<dbReference type="CDD" id="cd05387">
    <property type="entry name" value="BY-kinase"/>
    <property type="match status" value="1"/>
</dbReference>
<dbReference type="Gene3D" id="3.40.50.300">
    <property type="entry name" value="P-loop containing nucleotide triphosphate hydrolases"/>
    <property type="match status" value="1"/>
</dbReference>
<evidence type="ECO:0000256" key="17">
    <source>
        <dbReference type="SAM" id="Phobius"/>
    </source>
</evidence>
<evidence type="ECO:0000256" key="15">
    <source>
        <dbReference type="ARBA" id="ARBA00051245"/>
    </source>
</evidence>
<keyword evidence="5" id="KW-1003">Cell membrane</keyword>
<name>A0A2Z2NMF7_9GAMM</name>
<comment type="catalytic activity">
    <reaction evidence="15">
        <text>L-tyrosyl-[protein] + ATP = O-phospho-L-tyrosyl-[protein] + ADP + H(+)</text>
        <dbReference type="Rhea" id="RHEA:10596"/>
        <dbReference type="Rhea" id="RHEA-COMP:10136"/>
        <dbReference type="Rhea" id="RHEA-COMP:20101"/>
        <dbReference type="ChEBI" id="CHEBI:15378"/>
        <dbReference type="ChEBI" id="CHEBI:30616"/>
        <dbReference type="ChEBI" id="CHEBI:46858"/>
        <dbReference type="ChEBI" id="CHEBI:61978"/>
        <dbReference type="ChEBI" id="CHEBI:456216"/>
        <dbReference type="EC" id="2.7.10.2"/>
    </reaction>
</comment>
<evidence type="ECO:0000256" key="4">
    <source>
        <dbReference type="ARBA" id="ARBA00011903"/>
    </source>
</evidence>
<keyword evidence="12 17" id="KW-1133">Transmembrane helix</keyword>
<dbReference type="EC" id="2.7.10.2" evidence="4"/>
<proteinExistence type="inferred from homology"/>
<organism evidence="21 22">
    <name type="scientific">Granulosicoccus antarcticus IMCC3135</name>
    <dbReference type="NCBI Taxonomy" id="1192854"/>
    <lineage>
        <taxon>Bacteria</taxon>
        <taxon>Pseudomonadati</taxon>
        <taxon>Pseudomonadota</taxon>
        <taxon>Gammaproteobacteria</taxon>
        <taxon>Chromatiales</taxon>
        <taxon>Granulosicoccaceae</taxon>
        <taxon>Granulosicoccus</taxon>
    </lineage>
</organism>
<feature type="region of interest" description="Disordered" evidence="16">
    <location>
        <begin position="505"/>
        <end position="528"/>
    </location>
</feature>
<dbReference type="PANTHER" id="PTHR32309:SF13">
    <property type="entry name" value="FERRIC ENTEROBACTIN TRANSPORT PROTEIN FEPE"/>
    <property type="match status" value="1"/>
</dbReference>
<feature type="transmembrane region" description="Helical" evidence="17">
    <location>
        <begin position="37"/>
        <end position="54"/>
    </location>
</feature>
<evidence type="ECO:0000259" key="20">
    <source>
        <dbReference type="Pfam" id="PF13807"/>
    </source>
</evidence>
<feature type="domain" description="AAA" evidence="19">
    <location>
        <begin position="578"/>
        <end position="696"/>
    </location>
</feature>
<evidence type="ECO:0000256" key="6">
    <source>
        <dbReference type="ARBA" id="ARBA00022519"/>
    </source>
</evidence>
<dbReference type="Pfam" id="PF23607">
    <property type="entry name" value="WZC_N"/>
    <property type="match status" value="1"/>
</dbReference>
<evidence type="ECO:0000256" key="11">
    <source>
        <dbReference type="ARBA" id="ARBA00022840"/>
    </source>
</evidence>
<dbReference type="EMBL" id="CP018632">
    <property type="protein sequence ID" value="ASJ72546.1"/>
    <property type="molecule type" value="Genomic_DNA"/>
</dbReference>
<keyword evidence="13 17" id="KW-0472">Membrane</keyword>
<dbReference type="InterPro" id="IPR027417">
    <property type="entry name" value="P-loop_NTPase"/>
</dbReference>
<keyword evidence="7 21" id="KW-0808">Transferase</keyword>
<evidence type="ECO:0000256" key="14">
    <source>
        <dbReference type="ARBA" id="ARBA00023137"/>
    </source>
</evidence>
<keyword evidence="22" id="KW-1185">Reference proteome</keyword>
<evidence type="ECO:0000256" key="9">
    <source>
        <dbReference type="ARBA" id="ARBA00022741"/>
    </source>
</evidence>
<dbReference type="AlphaFoldDB" id="A0A2Z2NMF7"/>
<evidence type="ECO:0000256" key="16">
    <source>
        <dbReference type="SAM" id="MobiDB-lite"/>
    </source>
</evidence>
<evidence type="ECO:0000313" key="22">
    <source>
        <dbReference type="Proteomes" id="UP000250079"/>
    </source>
</evidence>
<dbReference type="GO" id="GO:0004713">
    <property type="term" value="F:protein tyrosine kinase activity"/>
    <property type="evidence" value="ECO:0007669"/>
    <property type="project" value="TreeGrafter"/>
</dbReference>
<dbReference type="PANTHER" id="PTHR32309">
    <property type="entry name" value="TYROSINE-PROTEIN KINASE"/>
    <property type="match status" value="1"/>
</dbReference>
<feature type="domain" description="Polysaccharide chain length determinant N-terminal" evidence="18">
    <location>
        <begin position="26"/>
        <end position="110"/>
    </location>
</feature>
<dbReference type="InterPro" id="IPR003856">
    <property type="entry name" value="LPS_length_determ_N"/>
</dbReference>
<comment type="similarity">
    <text evidence="2">Belongs to the CpsD/CapB family.</text>
</comment>
<sequence length="754" mass="82225">MKNFNYQQPGGPMQGYATVPATSDAKEYLRLLMRHKIGLLFTLLLGLFCAWLFLISTDKTYETSALIEVKEERNYFDDAGNVAQTDWNAPTIKEEANLLRSRKVLSPVVEAFDLRTSANPKTVPVLSALTTKIPVLGDLIGKLSFASSYAWNDVSISIAELSVPRQWEDQGLTLTTLEGNAYSLADSDANLLIERAEVGTSVTVEIPNRDPMTINVAELDAPAGVEFSVARASLQAAVSALRSNLSTETTDSKSRMITVKQRGNDPALIAELTNAVLSEYTSVKLGSQNRSSDGKLEVYEEQLPKVEAELRAAELALSDFRRTAGSFGEDTQINFKLGQLDKLETDLIEKEVERDDLLKRYTVSHPTPKRLQKEIDVLNDKIRQVRGTLSARPDTQRELAVLEDELETKRTLFIEVKESLQKLRLSNVGNVGEVQIIDDALAPRKPISPSSLLAIVGGTLTTLFLYTLYLTLRSALSTVISDQDSLERASGLPVFMNIPKSTAQRRLGSPATVDPRKLLPGGDGGSSSKAISGNVLALSKPEDYSIENLRGLRSMLEDLMAEADNNVLMFTSPLPSMGKSFLSMNLAVLVAQSGKKVLLIDADYQRGQLHKSLGLAVGPGLPEVVRGKSELKETVKATTVPNLYCIPRGYSGGSNSTDMPSDKEFGAFLNVVAPRFDICIIDTPPVLSVSTAASLGKHAGSTIMVVKEGEVKEPQLNEALKRLSFSGVRVSGCIMNGSSTPTPKHYTYYQEQLD</sequence>
<evidence type="ECO:0000256" key="1">
    <source>
        <dbReference type="ARBA" id="ARBA00004429"/>
    </source>
</evidence>
<evidence type="ECO:0000256" key="13">
    <source>
        <dbReference type="ARBA" id="ARBA00023136"/>
    </source>
</evidence>
<keyword evidence="11" id="KW-0067">ATP-binding</keyword>
<feature type="domain" description="Tyrosine-protein kinase G-rich" evidence="20">
    <location>
        <begin position="394"/>
        <end position="474"/>
    </location>
</feature>
<evidence type="ECO:0000313" key="21">
    <source>
        <dbReference type="EMBL" id="ASJ72546.1"/>
    </source>
</evidence>
<evidence type="ECO:0000259" key="19">
    <source>
        <dbReference type="Pfam" id="PF13614"/>
    </source>
</evidence>
<dbReference type="InterPro" id="IPR050445">
    <property type="entry name" value="Bact_polysacc_biosynth/exp"/>
</dbReference>
<dbReference type="InterPro" id="IPR025669">
    <property type="entry name" value="AAA_dom"/>
</dbReference>
<dbReference type="InterPro" id="IPR032807">
    <property type="entry name" value="GNVR"/>
</dbReference>
<dbReference type="SUPFAM" id="SSF52540">
    <property type="entry name" value="P-loop containing nucleoside triphosphate hydrolases"/>
    <property type="match status" value="1"/>
</dbReference>
<keyword evidence="8 17" id="KW-0812">Transmembrane</keyword>
<evidence type="ECO:0000256" key="2">
    <source>
        <dbReference type="ARBA" id="ARBA00007316"/>
    </source>
</evidence>
<comment type="subcellular location">
    <subcellularLocation>
        <location evidence="1">Cell inner membrane</location>
        <topology evidence="1">Multi-pass membrane protein</topology>
    </subcellularLocation>
</comment>
<dbReference type="Pfam" id="PF13807">
    <property type="entry name" value="GNVR"/>
    <property type="match status" value="1"/>
</dbReference>
<keyword evidence="6" id="KW-0997">Cell inner membrane</keyword>
<dbReference type="InterPro" id="IPR005702">
    <property type="entry name" value="Wzc-like_C"/>
</dbReference>
<evidence type="ECO:0000256" key="8">
    <source>
        <dbReference type="ARBA" id="ARBA00022692"/>
    </source>
</evidence>
<evidence type="ECO:0000256" key="12">
    <source>
        <dbReference type="ARBA" id="ARBA00022989"/>
    </source>
</evidence>
<dbReference type="Pfam" id="PF02706">
    <property type="entry name" value="Wzz"/>
    <property type="match status" value="1"/>
</dbReference>
<evidence type="ECO:0000256" key="3">
    <source>
        <dbReference type="ARBA" id="ARBA00008883"/>
    </source>
</evidence>
<protein>
    <recommendedName>
        <fullName evidence="4">non-specific protein-tyrosine kinase</fullName>
        <ecNumber evidence="4">2.7.10.2</ecNumber>
    </recommendedName>
</protein>
<dbReference type="RefSeq" id="WP_088917848.1">
    <property type="nucleotide sequence ID" value="NZ_CP018632.1"/>
</dbReference>
<reference evidence="21 22" key="1">
    <citation type="submission" date="2016-12" db="EMBL/GenBank/DDBJ databases">
        <authorList>
            <person name="Song W.-J."/>
            <person name="Kurnit D.M."/>
        </authorList>
    </citation>
    <scope>NUCLEOTIDE SEQUENCE [LARGE SCALE GENOMIC DNA]</scope>
    <source>
        <strain evidence="21 22">IMCC3135</strain>
    </source>
</reference>
<keyword evidence="14" id="KW-0829">Tyrosine-protein kinase</keyword>
<dbReference type="Pfam" id="PF13614">
    <property type="entry name" value="AAA_31"/>
    <property type="match status" value="1"/>
</dbReference>
<comment type="similarity">
    <text evidence="3">Belongs to the etk/wzc family.</text>
</comment>
<evidence type="ECO:0000256" key="5">
    <source>
        <dbReference type="ARBA" id="ARBA00022475"/>
    </source>
</evidence>
<evidence type="ECO:0000256" key="10">
    <source>
        <dbReference type="ARBA" id="ARBA00022777"/>
    </source>
</evidence>
<dbReference type="KEGG" id="gai:IMCC3135_12290"/>
<dbReference type="GO" id="GO:0005886">
    <property type="term" value="C:plasma membrane"/>
    <property type="evidence" value="ECO:0007669"/>
    <property type="project" value="UniProtKB-SubCell"/>
</dbReference>
<dbReference type="OrthoDB" id="9775724at2"/>